<accession>A0A6L7F124</accession>
<keyword evidence="2" id="KW-0808">Transferase</keyword>
<dbReference type="InterPro" id="IPR029044">
    <property type="entry name" value="Nucleotide-diphossugar_trans"/>
</dbReference>
<dbReference type="Pfam" id="PF00535">
    <property type="entry name" value="Glycos_transf_2"/>
    <property type="match status" value="1"/>
</dbReference>
<reference evidence="2 3" key="1">
    <citation type="submission" date="2019-12" db="EMBL/GenBank/DDBJ databases">
        <authorList>
            <person name="Kun Z."/>
        </authorList>
    </citation>
    <scope>NUCLEOTIDE SEQUENCE [LARGE SCALE GENOMIC DNA]</scope>
    <source>
        <strain evidence="2 3">YIM 123512</strain>
    </source>
</reference>
<keyword evidence="3" id="KW-1185">Reference proteome</keyword>
<comment type="caution">
    <text evidence="2">The sequence shown here is derived from an EMBL/GenBank/DDBJ whole genome shotgun (WGS) entry which is preliminary data.</text>
</comment>
<feature type="domain" description="Glycosyltransferase 2-like" evidence="1">
    <location>
        <begin position="6"/>
        <end position="162"/>
    </location>
</feature>
<dbReference type="EMBL" id="WUEK01000005">
    <property type="protein sequence ID" value="MXG89962.1"/>
    <property type="molecule type" value="Genomic_DNA"/>
</dbReference>
<evidence type="ECO:0000313" key="2">
    <source>
        <dbReference type="EMBL" id="MXG89962.1"/>
    </source>
</evidence>
<gene>
    <name evidence="2" type="ORF">GRQ65_10395</name>
</gene>
<sequence>MTDLDVMLITHTRAAYTALSLPRLLETCPEGSRVWVWHNGTDREVLDVIAAHEDHPRLHRVHRSEENVGLRPAMNWLWTEARGTYLSKVDDDSLMEPGWVEHLTRALSASPTFGVLGSWRFLPEDWDEELARPKVETMHGVTLLRNHWVQGSGHMFRRSLVDEVGTLQPGQSFPSWCIRVAQRGYVNGWPMPMVREEHMDDPRHPLTAFRNEAAYQEARPLSALHTGATTLAEWLEQTKQDARSVQAASLDLRRFSGWRRKLTHGRRRLRKALTGKNAWT</sequence>
<dbReference type="RefSeq" id="WP_160877875.1">
    <property type="nucleotide sequence ID" value="NZ_WUEK01000005.1"/>
</dbReference>
<dbReference type="GO" id="GO:0016740">
    <property type="term" value="F:transferase activity"/>
    <property type="evidence" value="ECO:0007669"/>
    <property type="project" value="UniProtKB-KW"/>
</dbReference>
<dbReference type="Gene3D" id="3.90.550.10">
    <property type="entry name" value="Spore Coat Polysaccharide Biosynthesis Protein SpsA, Chain A"/>
    <property type="match status" value="1"/>
</dbReference>
<name>A0A6L7F124_9ACTN</name>
<evidence type="ECO:0000259" key="1">
    <source>
        <dbReference type="Pfam" id="PF00535"/>
    </source>
</evidence>
<organism evidence="2 3">
    <name type="scientific">Nocardioides flavescens</name>
    <dbReference type="NCBI Taxonomy" id="2691959"/>
    <lineage>
        <taxon>Bacteria</taxon>
        <taxon>Bacillati</taxon>
        <taxon>Actinomycetota</taxon>
        <taxon>Actinomycetes</taxon>
        <taxon>Propionibacteriales</taxon>
        <taxon>Nocardioidaceae</taxon>
        <taxon>Nocardioides</taxon>
    </lineage>
</organism>
<dbReference type="InterPro" id="IPR001173">
    <property type="entry name" value="Glyco_trans_2-like"/>
</dbReference>
<dbReference type="PANTHER" id="PTHR43685:SF11">
    <property type="entry name" value="GLYCOSYLTRANSFERASE TAGX-RELATED"/>
    <property type="match status" value="1"/>
</dbReference>
<dbReference type="PANTHER" id="PTHR43685">
    <property type="entry name" value="GLYCOSYLTRANSFERASE"/>
    <property type="match status" value="1"/>
</dbReference>
<dbReference type="InterPro" id="IPR050834">
    <property type="entry name" value="Glycosyltransf_2"/>
</dbReference>
<dbReference type="SUPFAM" id="SSF53448">
    <property type="entry name" value="Nucleotide-diphospho-sugar transferases"/>
    <property type="match status" value="1"/>
</dbReference>
<protein>
    <submittedName>
        <fullName evidence="2">Glycosyltransferase</fullName>
    </submittedName>
</protein>
<dbReference type="AlphaFoldDB" id="A0A6L7F124"/>
<evidence type="ECO:0000313" key="3">
    <source>
        <dbReference type="Proteomes" id="UP000473325"/>
    </source>
</evidence>
<proteinExistence type="predicted"/>
<dbReference type="Proteomes" id="UP000473325">
    <property type="component" value="Unassembled WGS sequence"/>
</dbReference>